<dbReference type="InterPro" id="IPR027417">
    <property type="entry name" value="P-loop_NTPase"/>
</dbReference>
<gene>
    <name evidence="3" type="ORF">GHC57_18765</name>
</gene>
<dbReference type="Proteomes" id="UP000434582">
    <property type="component" value="Unassembled WGS sequence"/>
</dbReference>
<dbReference type="GO" id="GO:0003677">
    <property type="term" value="F:DNA binding"/>
    <property type="evidence" value="ECO:0007669"/>
    <property type="project" value="InterPro"/>
</dbReference>
<evidence type="ECO:0000259" key="2">
    <source>
        <dbReference type="Pfam" id="PF13401"/>
    </source>
</evidence>
<feature type="domain" description="ORC1/DEAH AAA+ ATPase" evidence="2">
    <location>
        <begin position="43"/>
        <end position="166"/>
    </location>
</feature>
<organism evidence="3 4">
    <name type="scientific">Roseospira navarrensis</name>
    <dbReference type="NCBI Taxonomy" id="140058"/>
    <lineage>
        <taxon>Bacteria</taxon>
        <taxon>Pseudomonadati</taxon>
        <taxon>Pseudomonadota</taxon>
        <taxon>Alphaproteobacteria</taxon>
        <taxon>Rhodospirillales</taxon>
        <taxon>Rhodospirillaceae</taxon>
        <taxon>Roseospira</taxon>
    </lineage>
</organism>
<name>A0A7X2D561_9PROT</name>
<sequence length="267" mass="28383">MEPMTEIINLREPPLEPKGEFCLTPTARDIHHLLHTCQSFGWLGVVVGEPGTGKTAAITDYAARAEGGDVRLCRMTRAASRLQPGLVRLAEALGCGSMPNVSASELYNAVRYRAGWMSNGLLILDEAQHLEDDLLEALRDLFDEVGAEGVVFGVVLVGNRGLMDRLSKTDKRRGRAGFSQFTGRIGAKLDLSAPKAADVEALCAHHGIDGKRAVALVKKAAQLPGALQKVRNLFGVARELGDGAITLKTLEDAAPVVGIPNLKGGAA</sequence>
<dbReference type="GO" id="GO:0016887">
    <property type="term" value="F:ATP hydrolysis activity"/>
    <property type="evidence" value="ECO:0007669"/>
    <property type="project" value="InterPro"/>
</dbReference>
<dbReference type="InterPro" id="IPR036733">
    <property type="entry name" value="B_transposit_C_sf"/>
</dbReference>
<feature type="domain" description="B transposition protein C-terminal" evidence="1">
    <location>
        <begin position="184"/>
        <end position="244"/>
    </location>
</feature>
<dbReference type="Gene3D" id="1.10.1180.10">
    <property type="entry name" value="B transposition protein, C-terminal domain"/>
    <property type="match status" value="1"/>
</dbReference>
<evidence type="ECO:0000259" key="1">
    <source>
        <dbReference type="Pfam" id="PF09077"/>
    </source>
</evidence>
<dbReference type="AlphaFoldDB" id="A0A7X2D561"/>
<comment type="caution">
    <text evidence="3">The sequence shown here is derived from an EMBL/GenBank/DDBJ whole genome shotgun (WGS) entry which is preliminary data.</text>
</comment>
<dbReference type="Gene3D" id="3.40.50.300">
    <property type="entry name" value="P-loop containing nucleotide triphosphate hydrolases"/>
    <property type="match status" value="1"/>
</dbReference>
<dbReference type="PANTHER" id="PTHR35894">
    <property type="entry name" value="GENERAL SECRETION PATHWAY PROTEIN A-RELATED"/>
    <property type="match status" value="1"/>
</dbReference>
<dbReference type="PANTHER" id="PTHR35894:SF5">
    <property type="entry name" value="MU-LIKE PROPHAGE FLUMU DNA TRANSPOSITION PROTEIN B"/>
    <property type="match status" value="1"/>
</dbReference>
<dbReference type="EMBL" id="WIVE01000129">
    <property type="protein sequence ID" value="MQX38556.1"/>
    <property type="molecule type" value="Genomic_DNA"/>
</dbReference>
<reference evidence="3 4" key="1">
    <citation type="submission" date="2019-10" db="EMBL/GenBank/DDBJ databases">
        <title>Draft whole-genome sequence of the purple nonsulfur photosynthetic bacterium Roseospira navarrensis DSM 15114.</title>
        <authorList>
            <person name="Kyndt J.A."/>
            <person name="Meyer T.E."/>
        </authorList>
    </citation>
    <scope>NUCLEOTIDE SEQUENCE [LARGE SCALE GENOMIC DNA]</scope>
    <source>
        <strain evidence="3 4">DSM 15114</strain>
    </source>
</reference>
<dbReference type="OrthoDB" id="8456465at2"/>
<dbReference type="Pfam" id="PF13401">
    <property type="entry name" value="AAA_22"/>
    <property type="match status" value="1"/>
</dbReference>
<keyword evidence="4" id="KW-1185">Reference proteome</keyword>
<proteinExistence type="predicted"/>
<dbReference type="InterPro" id="IPR009084">
    <property type="entry name" value="B_transpositn_C"/>
</dbReference>
<protein>
    <submittedName>
        <fullName evidence="3">AAA family ATPase</fullName>
    </submittedName>
</protein>
<dbReference type="SUPFAM" id="SSF52540">
    <property type="entry name" value="P-loop containing nucleoside triphosphate hydrolases"/>
    <property type="match status" value="1"/>
</dbReference>
<accession>A0A7X2D561</accession>
<dbReference type="Pfam" id="PF09077">
    <property type="entry name" value="Phage-MuB_C"/>
    <property type="match status" value="1"/>
</dbReference>
<dbReference type="InterPro" id="IPR049945">
    <property type="entry name" value="AAA_22"/>
</dbReference>
<evidence type="ECO:0000313" key="4">
    <source>
        <dbReference type="Proteomes" id="UP000434582"/>
    </source>
</evidence>
<dbReference type="GO" id="GO:0006313">
    <property type="term" value="P:DNA transposition"/>
    <property type="evidence" value="ECO:0007669"/>
    <property type="project" value="InterPro"/>
</dbReference>
<evidence type="ECO:0000313" key="3">
    <source>
        <dbReference type="EMBL" id="MQX38556.1"/>
    </source>
</evidence>
<dbReference type="InterPro" id="IPR052026">
    <property type="entry name" value="ExeA_AAA_ATPase_DNA-bind"/>
</dbReference>